<dbReference type="InterPro" id="IPR007829">
    <property type="entry name" value="TM2"/>
</dbReference>
<dbReference type="AlphaFoldDB" id="A0A7E4VWE4"/>
<evidence type="ECO:0000256" key="6">
    <source>
        <dbReference type="ARBA" id="ARBA00023136"/>
    </source>
</evidence>
<name>A0A7E4VWE4_PANRE</name>
<protein>
    <submittedName>
        <fullName evidence="12">TM2 domain-containing protein</fullName>
    </submittedName>
</protein>
<evidence type="ECO:0000259" key="10">
    <source>
        <dbReference type="Pfam" id="PF05154"/>
    </source>
</evidence>
<evidence type="ECO:0000256" key="9">
    <source>
        <dbReference type="SAM" id="SignalP"/>
    </source>
</evidence>
<evidence type="ECO:0000313" key="12">
    <source>
        <dbReference type="WBParaSite" id="Pan_g400.t1"/>
    </source>
</evidence>
<evidence type="ECO:0000256" key="4">
    <source>
        <dbReference type="ARBA" id="ARBA00022729"/>
    </source>
</evidence>
<reference evidence="12" key="2">
    <citation type="submission" date="2020-10" db="UniProtKB">
        <authorList>
            <consortium name="WormBaseParasite"/>
        </authorList>
    </citation>
    <scope>IDENTIFICATION</scope>
</reference>
<proteinExistence type="inferred from homology"/>
<dbReference type="InterPro" id="IPR050932">
    <property type="entry name" value="TM2D1-3-like"/>
</dbReference>
<organism evidence="11 12">
    <name type="scientific">Panagrellus redivivus</name>
    <name type="common">Microworm</name>
    <dbReference type="NCBI Taxonomy" id="6233"/>
    <lineage>
        <taxon>Eukaryota</taxon>
        <taxon>Metazoa</taxon>
        <taxon>Ecdysozoa</taxon>
        <taxon>Nematoda</taxon>
        <taxon>Chromadorea</taxon>
        <taxon>Rhabditida</taxon>
        <taxon>Tylenchina</taxon>
        <taxon>Panagrolaimomorpha</taxon>
        <taxon>Panagrolaimoidea</taxon>
        <taxon>Panagrolaimidae</taxon>
        <taxon>Panagrellus</taxon>
    </lineage>
</organism>
<accession>A0A7E4VWE4</accession>
<evidence type="ECO:0000256" key="2">
    <source>
        <dbReference type="ARBA" id="ARBA00008284"/>
    </source>
</evidence>
<dbReference type="Pfam" id="PF05154">
    <property type="entry name" value="TM2"/>
    <property type="match status" value="1"/>
</dbReference>
<keyword evidence="11" id="KW-1185">Reference proteome</keyword>
<evidence type="ECO:0000256" key="8">
    <source>
        <dbReference type="SAM" id="Phobius"/>
    </source>
</evidence>
<feature type="signal peptide" evidence="9">
    <location>
        <begin position="1"/>
        <end position="26"/>
    </location>
</feature>
<keyword evidence="5 8" id="KW-1133">Transmembrane helix</keyword>
<dbReference type="PANTHER" id="PTHR21016:SF7">
    <property type="entry name" value="TM2 DOMAIN-CONTAINING PROTEIN 3"/>
    <property type="match status" value="1"/>
</dbReference>
<keyword evidence="6 8" id="KW-0472">Membrane</keyword>
<dbReference type="Proteomes" id="UP000492821">
    <property type="component" value="Unassembled WGS sequence"/>
</dbReference>
<dbReference type="PANTHER" id="PTHR21016">
    <property type="entry name" value="BETA-AMYLOID BINDING PROTEIN-RELATED"/>
    <property type="match status" value="1"/>
</dbReference>
<feature type="chain" id="PRO_5028840005" evidence="9">
    <location>
        <begin position="27"/>
        <end position="246"/>
    </location>
</feature>
<keyword evidence="3 8" id="KW-0812">Transmembrane</keyword>
<evidence type="ECO:0000256" key="1">
    <source>
        <dbReference type="ARBA" id="ARBA00004141"/>
    </source>
</evidence>
<evidence type="ECO:0000256" key="7">
    <source>
        <dbReference type="ARBA" id="ARBA00023180"/>
    </source>
</evidence>
<feature type="domain" description="TM2" evidence="10">
    <location>
        <begin position="182"/>
        <end position="230"/>
    </location>
</feature>
<keyword evidence="4 9" id="KW-0732">Signal</keyword>
<comment type="subcellular location">
    <subcellularLocation>
        <location evidence="1">Membrane</location>
        <topology evidence="1">Multi-pass membrane protein</topology>
    </subcellularLocation>
</comment>
<evidence type="ECO:0000256" key="5">
    <source>
        <dbReference type="ARBA" id="ARBA00022989"/>
    </source>
</evidence>
<dbReference type="GO" id="GO:0016020">
    <property type="term" value="C:membrane"/>
    <property type="evidence" value="ECO:0007669"/>
    <property type="project" value="UniProtKB-SubCell"/>
</dbReference>
<evidence type="ECO:0000256" key="3">
    <source>
        <dbReference type="ARBA" id="ARBA00022692"/>
    </source>
</evidence>
<keyword evidence="7" id="KW-0325">Glycoprotein</keyword>
<dbReference type="WBParaSite" id="Pan_g400.t1">
    <property type="protein sequence ID" value="Pan_g400.t1"/>
    <property type="gene ID" value="Pan_g400"/>
</dbReference>
<reference evidence="11" key="1">
    <citation type="journal article" date="2013" name="Genetics">
        <title>The draft genome and transcriptome of Panagrellus redivivus are shaped by the harsh demands of a free-living lifestyle.</title>
        <authorList>
            <person name="Srinivasan J."/>
            <person name="Dillman A.R."/>
            <person name="Macchietto M.G."/>
            <person name="Heikkinen L."/>
            <person name="Lakso M."/>
            <person name="Fracchia K.M."/>
            <person name="Antoshechkin I."/>
            <person name="Mortazavi A."/>
            <person name="Wong G."/>
            <person name="Sternberg P.W."/>
        </authorList>
    </citation>
    <scope>NUCLEOTIDE SEQUENCE [LARGE SCALE GENOMIC DNA]</scope>
    <source>
        <strain evidence="11">MT8872</strain>
    </source>
</reference>
<sequence length="246" mass="27526">MHVCQLRRRHLCLALGLLLFLPVVCPESDGKTVHLDPHAKPLPEALHFVPTTAAPVVPVTPRTWNIDEPHPDDTSFCSRVDPTEFGSCLKCTFPRNCSYGDLVTVNCSPLHFLSNEPQSVQREAICQYCYQTDPEEHECEEVRNCSSSSLVLYPTTCRVAQHVVCLGRRTFLKNVRCQWTNGYSWSRTMLLSVTLGGFGVDRFYLGLWKSAIGKLFSFGGLGVWTLIDIVLIGIGYIQPADGSMYI</sequence>
<comment type="similarity">
    <text evidence="2">Belongs to the TM2 family.</text>
</comment>
<feature type="transmembrane region" description="Helical" evidence="8">
    <location>
        <begin position="216"/>
        <end position="237"/>
    </location>
</feature>
<evidence type="ECO:0000313" key="11">
    <source>
        <dbReference type="Proteomes" id="UP000492821"/>
    </source>
</evidence>
<feature type="transmembrane region" description="Helical" evidence="8">
    <location>
        <begin position="185"/>
        <end position="204"/>
    </location>
</feature>